<dbReference type="GO" id="GO:0016747">
    <property type="term" value="F:acyltransferase activity, transferring groups other than amino-acyl groups"/>
    <property type="evidence" value="ECO:0007669"/>
    <property type="project" value="TreeGrafter"/>
</dbReference>
<dbReference type="AlphaFoldDB" id="A0AAP0GV86"/>
<dbReference type="GO" id="GO:0004185">
    <property type="term" value="F:serine-type carboxypeptidase activity"/>
    <property type="evidence" value="ECO:0007669"/>
    <property type="project" value="InterPro"/>
</dbReference>
<dbReference type="InterPro" id="IPR029058">
    <property type="entry name" value="AB_hydrolase_fold"/>
</dbReference>
<dbReference type="GO" id="GO:0006508">
    <property type="term" value="P:proteolysis"/>
    <property type="evidence" value="ECO:0007669"/>
    <property type="project" value="InterPro"/>
</dbReference>
<comment type="caution">
    <text evidence="3">The sequence shown here is derived from an EMBL/GenBank/DDBJ whole genome shotgun (WGS) entry which is preliminary data.</text>
</comment>
<dbReference type="GO" id="GO:0019748">
    <property type="term" value="P:secondary metabolic process"/>
    <property type="evidence" value="ECO:0007669"/>
    <property type="project" value="TreeGrafter"/>
</dbReference>
<accession>A0AAP0GV86</accession>
<evidence type="ECO:0000256" key="2">
    <source>
        <dbReference type="SAM" id="Phobius"/>
    </source>
</evidence>
<dbReference type="Gene3D" id="3.40.50.12670">
    <property type="match status" value="1"/>
</dbReference>
<dbReference type="SUPFAM" id="SSF53474">
    <property type="entry name" value="alpha/beta-Hydrolases"/>
    <property type="match status" value="1"/>
</dbReference>
<evidence type="ECO:0000256" key="1">
    <source>
        <dbReference type="ARBA" id="ARBA00009431"/>
    </source>
</evidence>
<feature type="transmembrane region" description="Helical" evidence="2">
    <location>
        <begin position="12"/>
        <end position="33"/>
    </location>
</feature>
<dbReference type="FunFam" id="3.40.50.12670:FF:000002">
    <property type="entry name" value="Carboxypeptidase"/>
    <property type="match status" value="1"/>
</dbReference>
<reference evidence="3 4" key="1">
    <citation type="submission" date="2024-04" db="EMBL/GenBank/DDBJ databases">
        <title>The reference genome of an endangered Asteraceae, Deinandra increscens subsp. villosa, native to the Central Coast of California.</title>
        <authorList>
            <person name="Guilliams M."/>
            <person name="Hasenstab-Lehman K."/>
            <person name="Meyer R."/>
            <person name="Mcevoy S."/>
        </authorList>
    </citation>
    <scope>NUCLEOTIDE SEQUENCE [LARGE SCALE GENOMIC DNA]</scope>
    <source>
        <tissue evidence="3">Leaf</tissue>
    </source>
</reference>
<keyword evidence="4" id="KW-1185">Reference proteome</keyword>
<keyword evidence="2" id="KW-0812">Transmembrane</keyword>
<gene>
    <name evidence="3" type="ORF">SSX86_016000</name>
</gene>
<dbReference type="EMBL" id="JBCNJP010000017">
    <property type="protein sequence ID" value="KAK9064618.1"/>
    <property type="molecule type" value="Genomic_DNA"/>
</dbReference>
<dbReference type="InterPro" id="IPR001563">
    <property type="entry name" value="Peptidase_S10"/>
</dbReference>
<evidence type="ECO:0000313" key="3">
    <source>
        <dbReference type="EMBL" id="KAK9064618.1"/>
    </source>
</evidence>
<dbReference type="PANTHER" id="PTHR11802:SF318">
    <property type="entry name" value="PEPTIDASE S10, SERINE CARBOXYPEPTIDASE, ALPHA_BETA HYDROLASE FOLD PROTEIN-RELATED"/>
    <property type="match status" value="1"/>
</dbReference>
<dbReference type="Gene3D" id="3.40.50.1820">
    <property type="entry name" value="alpha/beta hydrolase"/>
    <property type="match status" value="1"/>
</dbReference>
<organism evidence="3 4">
    <name type="scientific">Deinandra increscens subsp. villosa</name>
    <dbReference type="NCBI Taxonomy" id="3103831"/>
    <lineage>
        <taxon>Eukaryota</taxon>
        <taxon>Viridiplantae</taxon>
        <taxon>Streptophyta</taxon>
        <taxon>Embryophyta</taxon>
        <taxon>Tracheophyta</taxon>
        <taxon>Spermatophyta</taxon>
        <taxon>Magnoliopsida</taxon>
        <taxon>eudicotyledons</taxon>
        <taxon>Gunneridae</taxon>
        <taxon>Pentapetalae</taxon>
        <taxon>asterids</taxon>
        <taxon>campanulids</taxon>
        <taxon>Asterales</taxon>
        <taxon>Asteraceae</taxon>
        <taxon>Asteroideae</taxon>
        <taxon>Heliantheae alliance</taxon>
        <taxon>Madieae</taxon>
        <taxon>Madiinae</taxon>
        <taxon>Deinandra</taxon>
    </lineage>
</organism>
<dbReference type="PRINTS" id="PR00724">
    <property type="entry name" value="CRBOXYPTASEC"/>
</dbReference>
<dbReference type="PANTHER" id="PTHR11802">
    <property type="entry name" value="SERINE PROTEASE FAMILY S10 SERINE CARBOXYPEPTIDASE"/>
    <property type="match status" value="1"/>
</dbReference>
<dbReference type="Pfam" id="PF00450">
    <property type="entry name" value="Peptidase_S10"/>
    <property type="match status" value="1"/>
</dbReference>
<sequence>MAGVRLQSYNYIIMESTYMNVTTLLSFFIIIFATTLSNSKSIVKNLPGFPGDLPFTLETGYVGVGGEDEIQFFYYFVESQRDPANDPLLLYLTGGPGTSGLFPFLYQIGPLSIRLDTNGWKNITLELNPNSWTEAANIIFLDLPAGVGFSYATTWEGWRSSDSILTLQTYEFLLKWFVEHPSFLKNPLYISGISYMGLLVPPITLHVYEGNENGRQPQLNIKGYLLISPFTDRFIDANVRVEYAHRLALISDDIYESAKETCHDNYIYPDQDNNLCLYNLQRFDECVNDINFSNILDPPCDDTNPSPDCTAATVITLDAWANEKEVQEALHVREGTIGVWEKTNETIHYNFGKNDTICYSYDVFSTVDDHKQLVTRNCKVLVISGDHDMIIPYVGTEEWIKSLNVPIERPWNPWFVDNQVAGYRTTYGTTGYSLVYATVKGAGHAVSLYKPKEAFDLFNRWLASRTYLAY</sequence>
<proteinExistence type="inferred from homology"/>
<name>A0AAP0GV86_9ASTR</name>
<evidence type="ECO:0000313" key="4">
    <source>
        <dbReference type="Proteomes" id="UP001408789"/>
    </source>
</evidence>
<evidence type="ECO:0008006" key="5">
    <source>
        <dbReference type="Google" id="ProtNLM"/>
    </source>
</evidence>
<keyword evidence="2" id="KW-0472">Membrane</keyword>
<keyword evidence="2" id="KW-1133">Transmembrane helix</keyword>
<dbReference type="FunFam" id="3.40.50.1820:FF:000072">
    <property type="entry name" value="Serine carboxypeptidase-like 19"/>
    <property type="match status" value="1"/>
</dbReference>
<comment type="similarity">
    <text evidence="1">Belongs to the peptidase S10 family.</text>
</comment>
<dbReference type="Proteomes" id="UP001408789">
    <property type="component" value="Unassembled WGS sequence"/>
</dbReference>
<protein>
    <recommendedName>
        <fullName evidence="5">Peptidase S10, serine carboxypeptidase, Alpha/Beta hydrolase fold protein</fullName>
    </recommendedName>
</protein>